<name>A0A5K7XGE5_9BACT</name>
<evidence type="ECO:0000313" key="2">
    <source>
        <dbReference type="Proteomes" id="UP000326837"/>
    </source>
</evidence>
<proteinExistence type="predicted"/>
<organism evidence="1 2">
    <name type="scientific">Lacipirellula parvula</name>
    <dbReference type="NCBI Taxonomy" id="2650471"/>
    <lineage>
        <taxon>Bacteria</taxon>
        <taxon>Pseudomonadati</taxon>
        <taxon>Planctomycetota</taxon>
        <taxon>Planctomycetia</taxon>
        <taxon>Pirellulales</taxon>
        <taxon>Lacipirellulaceae</taxon>
        <taxon>Lacipirellula</taxon>
    </lineage>
</organism>
<keyword evidence="2" id="KW-1185">Reference proteome</keyword>
<accession>A0A5K7XGE5</accession>
<dbReference type="AlphaFoldDB" id="A0A5K7XGE5"/>
<gene>
    <name evidence="1" type="ORF">PLANPX_2968</name>
</gene>
<dbReference type="Proteomes" id="UP000326837">
    <property type="component" value="Chromosome"/>
</dbReference>
<dbReference type="KEGG" id="lpav:PLANPX_2968"/>
<protein>
    <submittedName>
        <fullName evidence="1">Uncharacterized protein</fullName>
    </submittedName>
</protein>
<dbReference type="EMBL" id="AP021861">
    <property type="protein sequence ID" value="BBO33356.1"/>
    <property type="molecule type" value="Genomic_DNA"/>
</dbReference>
<reference evidence="2" key="1">
    <citation type="submission" date="2019-10" db="EMBL/GenBank/DDBJ databases">
        <title>Lacipirellula parvula gen. nov., sp. nov., representing a lineage of planctomycetes widespread in freshwater anoxic habitats, and description of the family Lacipirellulaceae.</title>
        <authorList>
            <person name="Dedysh S.N."/>
            <person name="Kulichevskaya I.S."/>
            <person name="Beletsky A.V."/>
            <person name="Rakitin A.L."/>
            <person name="Mardanov A.V."/>
            <person name="Ivanova A.A."/>
            <person name="Saltykova V.X."/>
            <person name="Rijpstra W.I.C."/>
            <person name="Sinninghe Damste J.S."/>
            <person name="Ravin N.V."/>
        </authorList>
    </citation>
    <scope>NUCLEOTIDE SEQUENCE [LARGE SCALE GENOMIC DNA]</scope>
    <source>
        <strain evidence="2">PX69</strain>
    </source>
</reference>
<sequence length="49" mass="5491">MIDEYLQAVAEEIATTRKGRNWDVLIDGRAVVITASSARLSRQARWSSV</sequence>
<evidence type="ECO:0000313" key="1">
    <source>
        <dbReference type="EMBL" id="BBO33356.1"/>
    </source>
</evidence>